<name>A0ABQ7CE30_BRACR</name>
<accession>A0ABQ7CE30</accession>
<sequence>MSSSFESYEEYVEIHSRCMRQLDLPVSDSTITCLQVKQMGKLMMMVIHGCSKELPASCWSCIRFTKVLANFCIDQDLGITLGSKLMASGPSQGSVLDGSSNIIAAVSTGSIIGVYSPYESNDISTLWSEEQILIVNE</sequence>
<dbReference type="Proteomes" id="UP000266723">
    <property type="component" value="Unassembled WGS sequence"/>
</dbReference>
<keyword evidence="2" id="KW-1185">Reference proteome</keyword>
<proteinExistence type="predicted"/>
<gene>
    <name evidence="1" type="ORF">DY000_02002986</name>
</gene>
<reference evidence="1 2" key="1">
    <citation type="journal article" date="2020" name="BMC Genomics">
        <title>Intraspecific diversification of the crop wild relative Brassica cretica Lam. using demographic model selection.</title>
        <authorList>
            <person name="Kioukis A."/>
            <person name="Michalopoulou V.A."/>
            <person name="Briers L."/>
            <person name="Pirintsos S."/>
            <person name="Studholme D.J."/>
            <person name="Pavlidis P."/>
            <person name="Sarris P.F."/>
        </authorList>
    </citation>
    <scope>NUCLEOTIDE SEQUENCE [LARGE SCALE GENOMIC DNA]</scope>
    <source>
        <strain evidence="2">cv. PFS-1207/04</strain>
    </source>
</reference>
<protein>
    <submittedName>
        <fullName evidence="1">Uncharacterized protein</fullName>
    </submittedName>
</protein>
<comment type="caution">
    <text evidence="1">The sequence shown here is derived from an EMBL/GenBank/DDBJ whole genome shotgun (WGS) entry which is preliminary data.</text>
</comment>
<dbReference type="EMBL" id="QGKV02000832">
    <property type="protein sequence ID" value="KAF3550555.1"/>
    <property type="molecule type" value="Genomic_DNA"/>
</dbReference>
<evidence type="ECO:0000313" key="1">
    <source>
        <dbReference type="EMBL" id="KAF3550555.1"/>
    </source>
</evidence>
<evidence type="ECO:0000313" key="2">
    <source>
        <dbReference type="Proteomes" id="UP000266723"/>
    </source>
</evidence>
<organism evidence="1 2">
    <name type="scientific">Brassica cretica</name>
    <name type="common">Mustard</name>
    <dbReference type="NCBI Taxonomy" id="69181"/>
    <lineage>
        <taxon>Eukaryota</taxon>
        <taxon>Viridiplantae</taxon>
        <taxon>Streptophyta</taxon>
        <taxon>Embryophyta</taxon>
        <taxon>Tracheophyta</taxon>
        <taxon>Spermatophyta</taxon>
        <taxon>Magnoliopsida</taxon>
        <taxon>eudicotyledons</taxon>
        <taxon>Gunneridae</taxon>
        <taxon>Pentapetalae</taxon>
        <taxon>rosids</taxon>
        <taxon>malvids</taxon>
        <taxon>Brassicales</taxon>
        <taxon>Brassicaceae</taxon>
        <taxon>Brassiceae</taxon>
        <taxon>Brassica</taxon>
    </lineage>
</organism>